<gene>
    <name evidence="3" type="ORF">B0J11DRAFT_169291</name>
</gene>
<dbReference type="OrthoDB" id="3792779at2759"/>
<evidence type="ECO:0000256" key="2">
    <source>
        <dbReference type="SAM" id="SignalP"/>
    </source>
</evidence>
<evidence type="ECO:0000313" key="4">
    <source>
        <dbReference type="Proteomes" id="UP000700596"/>
    </source>
</evidence>
<proteinExistence type="predicted"/>
<feature type="chain" id="PRO_5040325314" evidence="2">
    <location>
        <begin position="25"/>
        <end position="237"/>
    </location>
</feature>
<accession>A0A9P9EE35</accession>
<keyword evidence="2" id="KW-0732">Signal</keyword>
<keyword evidence="4" id="KW-1185">Reference proteome</keyword>
<organism evidence="3 4">
    <name type="scientific">Dendryphion nanum</name>
    <dbReference type="NCBI Taxonomy" id="256645"/>
    <lineage>
        <taxon>Eukaryota</taxon>
        <taxon>Fungi</taxon>
        <taxon>Dikarya</taxon>
        <taxon>Ascomycota</taxon>
        <taxon>Pezizomycotina</taxon>
        <taxon>Dothideomycetes</taxon>
        <taxon>Pleosporomycetidae</taxon>
        <taxon>Pleosporales</taxon>
        <taxon>Torulaceae</taxon>
        <taxon>Dendryphion</taxon>
    </lineage>
</organism>
<feature type="compositionally biased region" description="Low complexity" evidence="1">
    <location>
        <begin position="196"/>
        <end position="214"/>
    </location>
</feature>
<evidence type="ECO:0000313" key="3">
    <source>
        <dbReference type="EMBL" id="KAH7135757.1"/>
    </source>
</evidence>
<comment type="caution">
    <text evidence="3">The sequence shown here is derived from an EMBL/GenBank/DDBJ whole genome shotgun (WGS) entry which is preliminary data.</text>
</comment>
<protein>
    <submittedName>
        <fullName evidence="3">Uncharacterized protein</fullName>
    </submittedName>
</protein>
<dbReference type="AlphaFoldDB" id="A0A9P9EE35"/>
<feature type="signal peptide" evidence="2">
    <location>
        <begin position="1"/>
        <end position="24"/>
    </location>
</feature>
<evidence type="ECO:0000256" key="1">
    <source>
        <dbReference type="SAM" id="MobiDB-lite"/>
    </source>
</evidence>
<feature type="region of interest" description="Disordered" evidence="1">
    <location>
        <begin position="167"/>
        <end position="217"/>
    </location>
</feature>
<reference evidence="3" key="1">
    <citation type="journal article" date="2021" name="Nat. Commun.">
        <title>Genetic determinants of endophytism in the Arabidopsis root mycobiome.</title>
        <authorList>
            <person name="Mesny F."/>
            <person name="Miyauchi S."/>
            <person name="Thiergart T."/>
            <person name="Pickel B."/>
            <person name="Atanasova L."/>
            <person name="Karlsson M."/>
            <person name="Huettel B."/>
            <person name="Barry K.W."/>
            <person name="Haridas S."/>
            <person name="Chen C."/>
            <person name="Bauer D."/>
            <person name="Andreopoulos W."/>
            <person name="Pangilinan J."/>
            <person name="LaButti K."/>
            <person name="Riley R."/>
            <person name="Lipzen A."/>
            <person name="Clum A."/>
            <person name="Drula E."/>
            <person name="Henrissat B."/>
            <person name="Kohler A."/>
            <person name="Grigoriev I.V."/>
            <person name="Martin F.M."/>
            <person name="Hacquard S."/>
        </authorList>
    </citation>
    <scope>NUCLEOTIDE SEQUENCE</scope>
    <source>
        <strain evidence="3">MPI-CAGE-CH-0243</strain>
    </source>
</reference>
<dbReference type="Proteomes" id="UP000700596">
    <property type="component" value="Unassembled WGS sequence"/>
</dbReference>
<sequence>MWSFTTTALVVILGSTHLIGLCVADRDLVFPFVKRGLAGNDTDEWKDFHARVMEVNNDVTTYSVGCATNPCAGWGNLPKFTYTIAIGQNTFDMRYSDLPFLSTRTACTFTGDFPTKASCEMTNSGRIATITRGYEHHFTVPDTTDMWNIMRATMRVLDGTVAPTPVTTGSTIMTTSSPRPTSISTGSRTIVGSNPVSTGGTAASAAGSSSVSSGKAERTGAPWVLGVGMVAGAVLGL</sequence>
<feature type="compositionally biased region" description="Low complexity" evidence="1">
    <location>
        <begin position="170"/>
        <end position="189"/>
    </location>
</feature>
<name>A0A9P9EE35_9PLEO</name>
<dbReference type="EMBL" id="JAGMWT010000002">
    <property type="protein sequence ID" value="KAH7135757.1"/>
    <property type="molecule type" value="Genomic_DNA"/>
</dbReference>